<evidence type="ECO:0000313" key="9">
    <source>
        <dbReference type="EMBL" id="WRP17824.1"/>
    </source>
</evidence>
<comment type="similarity">
    <text evidence="1 7">Belongs to the CcmH/CycL/Ccl2/NrfF family.</text>
</comment>
<dbReference type="InterPro" id="IPR038297">
    <property type="entry name" value="CcmH/CycL/NrfF/Ccl2_sf"/>
</dbReference>
<keyword evidence="5" id="KW-0201">Cytochrome c-type biogenesis</keyword>
<organism evidence="9 10">
    <name type="scientific">Carboxydichorda subterranea</name>
    <dbReference type="NCBI Taxonomy" id="3109565"/>
    <lineage>
        <taxon>Bacteria</taxon>
        <taxon>Bacillati</taxon>
        <taxon>Bacillota</taxon>
        <taxon>Limnochordia</taxon>
        <taxon>Limnochordales</taxon>
        <taxon>Geochordaceae</taxon>
        <taxon>Carboxydichorda</taxon>
    </lineage>
</organism>
<evidence type="ECO:0000256" key="1">
    <source>
        <dbReference type="ARBA" id="ARBA00010342"/>
    </source>
</evidence>
<keyword evidence="7" id="KW-1133">Transmembrane helix</keyword>
<gene>
    <name evidence="9" type="ORF">U7230_02090</name>
</gene>
<evidence type="ECO:0000256" key="2">
    <source>
        <dbReference type="ARBA" id="ARBA00022617"/>
    </source>
</evidence>
<keyword evidence="6 7" id="KW-0408">Iron</keyword>
<accession>A0ABZ1BYL0</accession>
<protein>
    <recommendedName>
        <fullName evidence="7">Cytochrome c-type biogenesis protein</fullName>
    </recommendedName>
</protein>
<sequence>MAHGPSLARTRATGVEIAVWSVILLVAVVTAAGLASSLSGMAQETTVEARARAIARELSCPVCEGQSVADSASTVAAQMRAEIRQMLDEGKSESEIIDYYVQQYGTWILARPPATGAYVLLWGAPLLVLAAGAAWAYRRVSSGGHRP</sequence>
<dbReference type="PANTHER" id="PTHR47870">
    <property type="entry name" value="CYTOCHROME C-TYPE BIOGENESIS PROTEIN CCMH"/>
    <property type="match status" value="1"/>
</dbReference>
<keyword evidence="7" id="KW-0472">Membrane</keyword>
<keyword evidence="10" id="KW-1185">Reference proteome</keyword>
<feature type="domain" description="CcmH/CycL/Ccl2/NrfF N-terminal" evidence="8">
    <location>
        <begin position="24"/>
        <end position="140"/>
    </location>
</feature>
<evidence type="ECO:0000259" key="8">
    <source>
        <dbReference type="Pfam" id="PF03918"/>
    </source>
</evidence>
<dbReference type="CDD" id="cd16378">
    <property type="entry name" value="CcmH_N"/>
    <property type="match status" value="1"/>
</dbReference>
<reference evidence="9 10" key="1">
    <citation type="journal article" date="2024" name="Front. Microbiol.">
        <title>Novel thermophilic genera Geochorda gen. nov. and Carboxydochorda gen. nov. from the deep terrestrial subsurface reveal the ecophysiological diversity in the class Limnochordia.</title>
        <authorList>
            <person name="Karnachuk O.V."/>
            <person name="Lukina A.P."/>
            <person name="Avakyan M.R."/>
            <person name="Kadnikov V.V."/>
            <person name="Begmatov S."/>
            <person name="Beletsky A.V."/>
            <person name="Vlasova K.G."/>
            <person name="Novikov A.A."/>
            <person name="Shcherbakova V.A."/>
            <person name="Mardanov A.V."/>
            <person name="Ravin N.V."/>
        </authorList>
    </citation>
    <scope>NUCLEOTIDE SEQUENCE [LARGE SCALE GENOMIC DNA]</scope>
    <source>
        <strain evidence="9 10">L945</strain>
    </source>
</reference>
<evidence type="ECO:0000256" key="4">
    <source>
        <dbReference type="ARBA" id="ARBA00022729"/>
    </source>
</evidence>
<dbReference type="RefSeq" id="WP_324717094.1">
    <property type="nucleotide sequence ID" value="NZ_CP141615.1"/>
</dbReference>
<feature type="transmembrane region" description="Helical" evidence="7">
    <location>
        <begin position="12"/>
        <end position="35"/>
    </location>
</feature>
<name>A0ABZ1BYL0_9FIRM</name>
<keyword evidence="2 7" id="KW-0349">Heme</keyword>
<keyword evidence="3 7" id="KW-0479">Metal-binding</keyword>
<dbReference type="Proteomes" id="UP001332192">
    <property type="component" value="Chromosome"/>
</dbReference>
<evidence type="ECO:0000256" key="3">
    <source>
        <dbReference type="ARBA" id="ARBA00022723"/>
    </source>
</evidence>
<evidence type="ECO:0000313" key="10">
    <source>
        <dbReference type="Proteomes" id="UP001332192"/>
    </source>
</evidence>
<evidence type="ECO:0000256" key="5">
    <source>
        <dbReference type="ARBA" id="ARBA00022748"/>
    </source>
</evidence>
<dbReference type="InterPro" id="IPR005616">
    <property type="entry name" value="CcmH/CycL/Ccl2/NrfF_N"/>
</dbReference>
<keyword evidence="7" id="KW-0812">Transmembrane</keyword>
<evidence type="ECO:0000256" key="7">
    <source>
        <dbReference type="RuleBase" id="RU364112"/>
    </source>
</evidence>
<keyword evidence="4 7" id="KW-0732">Signal</keyword>
<comment type="function">
    <text evidence="7">Possible subunit of a heme lyase.</text>
</comment>
<dbReference type="InterPro" id="IPR051263">
    <property type="entry name" value="C-type_cytochrome_biogenesis"/>
</dbReference>
<dbReference type="EMBL" id="CP141615">
    <property type="protein sequence ID" value="WRP17824.1"/>
    <property type="molecule type" value="Genomic_DNA"/>
</dbReference>
<dbReference type="Gene3D" id="1.10.8.640">
    <property type="entry name" value="Cytochrome C biogenesis protein"/>
    <property type="match status" value="1"/>
</dbReference>
<dbReference type="PANTHER" id="PTHR47870:SF1">
    <property type="entry name" value="CYTOCHROME C-TYPE BIOGENESIS PROTEIN CCMH"/>
    <property type="match status" value="1"/>
</dbReference>
<feature type="transmembrane region" description="Helical" evidence="7">
    <location>
        <begin position="117"/>
        <end position="137"/>
    </location>
</feature>
<dbReference type="Pfam" id="PF03918">
    <property type="entry name" value="CcmH"/>
    <property type="match status" value="1"/>
</dbReference>
<proteinExistence type="inferred from homology"/>
<evidence type="ECO:0000256" key="6">
    <source>
        <dbReference type="ARBA" id="ARBA00023004"/>
    </source>
</evidence>